<evidence type="ECO:0000313" key="4">
    <source>
        <dbReference type="Proteomes" id="UP001460270"/>
    </source>
</evidence>
<keyword evidence="2" id="KW-0812">Transmembrane</keyword>
<feature type="region of interest" description="Disordered" evidence="1">
    <location>
        <begin position="118"/>
        <end position="248"/>
    </location>
</feature>
<evidence type="ECO:0000313" key="3">
    <source>
        <dbReference type="EMBL" id="KAK7930561.1"/>
    </source>
</evidence>
<organism evidence="3 4">
    <name type="scientific">Mugilogobius chulae</name>
    <name type="common">yellowstripe goby</name>
    <dbReference type="NCBI Taxonomy" id="88201"/>
    <lineage>
        <taxon>Eukaryota</taxon>
        <taxon>Metazoa</taxon>
        <taxon>Chordata</taxon>
        <taxon>Craniata</taxon>
        <taxon>Vertebrata</taxon>
        <taxon>Euteleostomi</taxon>
        <taxon>Actinopterygii</taxon>
        <taxon>Neopterygii</taxon>
        <taxon>Teleostei</taxon>
        <taxon>Neoteleostei</taxon>
        <taxon>Acanthomorphata</taxon>
        <taxon>Gobiaria</taxon>
        <taxon>Gobiiformes</taxon>
        <taxon>Gobioidei</taxon>
        <taxon>Gobiidae</taxon>
        <taxon>Gobionellinae</taxon>
        <taxon>Mugilogobius</taxon>
    </lineage>
</organism>
<feature type="transmembrane region" description="Helical" evidence="2">
    <location>
        <begin position="60"/>
        <end position="83"/>
    </location>
</feature>
<feature type="region of interest" description="Disordered" evidence="1">
    <location>
        <begin position="18"/>
        <end position="37"/>
    </location>
</feature>
<comment type="caution">
    <text evidence="3">The sequence shown here is derived from an EMBL/GenBank/DDBJ whole genome shotgun (WGS) entry which is preliminary data.</text>
</comment>
<evidence type="ECO:0000256" key="2">
    <source>
        <dbReference type="SAM" id="Phobius"/>
    </source>
</evidence>
<gene>
    <name evidence="3" type="ORF">WMY93_006956</name>
</gene>
<dbReference type="EMBL" id="JBBPFD010000004">
    <property type="protein sequence ID" value="KAK7930561.1"/>
    <property type="molecule type" value="Genomic_DNA"/>
</dbReference>
<reference evidence="4" key="1">
    <citation type="submission" date="2024-04" db="EMBL/GenBank/DDBJ databases">
        <title>Salinicola lusitanus LLJ914,a marine bacterium isolated from the Okinawa Trough.</title>
        <authorList>
            <person name="Li J."/>
        </authorList>
    </citation>
    <scope>NUCLEOTIDE SEQUENCE [LARGE SCALE GENOMIC DNA]</scope>
</reference>
<keyword evidence="2" id="KW-1133">Transmembrane helix</keyword>
<accession>A0AAW0PNV1</accession>
<feature type="compositionally biased region" description="Basic and acidic residues" evidence="1">
    <location>
        <begin position="187"/>
        <end position="196"/>
    </location>
</feature>
<keyword evidence="4" id="KW-1185">Reference proteome</keyword>
<dbReference type="AlphaFoldDB" id="A0AAW0PNV1"/>
<feature type="compositionally biased region" description="Basic and acidic residues" evidence="1">
    <location>
        <begin position="127"/>
        <end position="155"/>
    </location>
</feature>
<evidence type="ECO:0000256" key="1">
    <source>
        <dbReference type="SAM" id="MobiDB-lite"/>
    </source>
</evidence>
<feature type="compositionally biased region" description="Low complexity" evidence="1">
    <location>
        <begin position="157"/>
        <end position="167"/>
    </location>
</feature>
<dbReference type="Proteomes" id="UP001460270">
    <property type="component" value="Unassembled WGS sequence"/>
</dbReference>
<proteinExistence type="predicted"/>
<protein>
    <submittedName>
        <fullName evidence="3">Uncharacterized protein</fullName>
    </submittedName>
</protein>
<name>A0AAW0PNV1_9GOBI</name>
<keyword evidence="2" id="KW-0472">Membrane</keyword>
<sequence>MTFAAFSFIILEHPTSQKLPDDKVTPPSPALPKPTTKAKNSVQDIIVSTTLKPSAKGSDLTGIIIVVVLIIIALLAGLVCYVARSRGRRYSVDLTSRPDEAQIPLSTVEPEGLVETVTSNGLQFEGTENRIEDTPEPEVKTEEQVEQKAESEKQTVDPSADSATPAADKPEDQPNPDNPEQSCAPKEPAKPSTENKTDDEEGEGDASNKTSVESLKEINEDNENNSNSSLLPHRGAREGEVFWNGNTV</sequence>